<evidence type="ECO:0000313" key="5">
    <source>
        <dbReference type="Proteomes" id="UP001249851"/>
    </source>
</evidence>
<evidence type="ECO:0000256" key="1">
    <source>
        <dbReference type="ARBA" id="ARBA00004123"/>
    </source>
</evidence>
<gene>
    <name evidence="4" type="ORF">P5673_013464</name>
</gene>
<name>A0AAD9QL02_ACRCE</name>
<dbReference type="Proteomes" id="UP001249851">
    <property type="component" value="Unassembled WGS sequence"/>
</dbReference>
<dbReference type="PANTHER" id="PTHR46094">
    <property type="entry name" value="INTEGRATOR COMPLEX SUBUNIT 9"/>
    <property type="match status" value="1"/>
</dbReference>
<dbReference type="GO" id="GO:0032039">
    <property type="term" value="C:integrator complex"/>
    <property type="evidence" value="ECO:0007669"/>
    <property type="project" value="InterPro"/>
</dbReference>
<protein>
    <submittedName>
        <fullName evidence="4">Integrator complex subunit 9-like protein</fullName>
    </submittedName>
</protein>
<feature type="domain" description="Integrator complex subunit 9-like C-terminal" evidence="3">
    <location>
        <begin position="140"/>
        <end position="208"/>
    </location>
</feature>
<dbReference type="AlphaFoldDB" id="A0AAD9QL02"/>
<keyword evidence="2" id="KW-0539">Nucleus</keyword>
<dbReference type="InterPro" id="IPR048660">
    <property type="entry name" value="IntS9-like_C"/>
</dbReference>
<reference evidence="4" key="1">
    <citation type="journal article" date="2023" name="G3 (Bethesda)">
        <title>Whole genome assembly and annotation of the endangered Caribbean coral Acropora cervicornis.</title>
        <authorList>
            <person name="Selwyn J.D."/>
            <person name="Vollmer S.V."/>
        </authorList>
    </citation>
    <scope>NUCLEOTIDE SEQUENCE</scope>
    <source>
        <strain evidence="4">K2</strain>
    </source>
</reference>
<reference evidence="4" key="2">
    <citation type="journal article" date="2023" name="Science">
        <title>Genomic signatures of disease resistance in endangered staghorn corals.</title>
        <authorList>
            <person name="Vollmer S.V."/>
            <person name="Selwyn J.D."/>
            <person name="Despard B.A."/>
            <person name="Roesel C.L."/>
        </authorList>
    </citation>
    <scope>NUCLEOTIDE SEQUENCE</scope>
    <source>
        <strain evidence="4">K2</strain>
    </source>
</reference>
<dbReference type="Pfam" id="PF21382">
    <property type="entry name" value="IntS9_C"/>
    <property type="match status" value="1"/>
</dbReference>
<evidence type="ECO:0000256" key="2">
    <source>
        <dbReference type="ARBA" id="ARBA00023242"/>
    </source>
</evidence>
<evidence type="ECO:0000313" key="4">
    <source>
        <dbReference type="EMBL" id="KAK2563124.1"/>
    </source>
</evidence>
<accession>A0AAD9QL02</accession>
<evidence type="ECO:0000259" key="3">
    <source>
        <dbReference type="Pfam" id="PF21382"/>
    </source>
</evidence>
<comment type="caution">
    <text evidence="4">The sequence shown here is derived from an EMBL/GenBank/DDBJ whole genome shotgun (WGS) entry which is preliminary data.</text>
</comment>
<proteinExistence type="predicted"/>
<dbReference type="GO" id="GO:0034472">
    <property type="term" value="P:snRNA 3'-end processing"/>
    <property type="evidence" value="ECO:0007669"/>
    <property type="project" value="TreeGrafter"/>
</dbReference>
<sequence>MQTSEQCIYGTFCFVFQPGHLAIPEAYTRAPDLLPHRTDLIIQDTECKISTFSFLEALSLPVSRQFEKVVLSNELANNLHPQEVRPGIAVATVTGTLVSKDNRYTLEPLELSEIDVEKPQESNAAAERHTDRQKSCHLWGSVMVEDLLRSLAKRGICDVQVESNQGGHTLHLAQDDAMIQLDASGTHIITHGNEALRINIRDSLLECVTQF</sequence>
<comment type="subcellular location">
    <subcellularLocation>
        <location evidence="1">Nucleus</location>
    </subcellularLocation>
</comment>
<organism evidence="4 5">
    <name type="scientific">Acropora cervicornis</name>
    <name type="common">Staghorn coral</name>
    <dbReference type="NCBI Taxonomy" id="6130"/>
    <lineage>
        <taxon>Eukaryota</taxon>
        <taxon>Metazoa</taxon>
        <taxon>Cnidaria</taxon>
        <taxon>Anthozoa</taxon>
        <taxon>Hexacorallia</taxon>
        <taxon>Scleractinia</taxon>
        <taxon>Astrocoeniina</taxon>
        <taxon>Acroporidae</taxon>
        <taxon>Acropora</taxon>
    </lineage>
</organism>
<dbReference type="EMBL" id="JARQWQ010000026">
    <property type="protein sequence ID" value="KAK2563124.1"/>
    <property type="molecule type" value="Genomic_DNA"/>
</dbReference>
<dbReference type="InterPro" id="IPR027074">
    <property type="entry name" value="Integrator_9su"/>
</dbReference>
<dbReference type="PANTHER" id="PTHR46094:SF1">
    <property type="entry name" value="INTEGRATOR COMPLEX SUBUNIT 9"/>
    <property type="match status" value="1"/>
</dbReference>
<keyword evidence="5" id="KW-1185">Reference proteome</keyword>